<gene>
    <name evidence="1" type="ORF">GFD25_05630</name>
</gene>
<dbReference type="AlphaFoldDB" id="A0A6N9Z5T1"/>
<accession>A0A6N9Z5T1</accession>
<evidence type="ECO:0000313" key="1">
    <source>
        <dbReference type="EMBL" id="NEG89473.1"/>
    </source>
</evidence>
<dbReference type="Proteomes" id="UP000469194">
    <property type="component" value="Unassembled WGS sequence"/>
</dbReference>
<proteinExistence type="predicted"/>
<name>A0A6N9Z5T1_9BIFI</name>
<dbReference type="RefSeq" id="WP_163230791.1">
    <property type="nucleotide sequence ID" value="NZ_WHZW01000009.1"/>
</dbReference>
<sequence>MPRRRTLLLVTEGTSDANALAAPLQNLLNGVRIGDFQVRCDVTTARLFPDGFKREHGFTPDWNVGRTVDGLIDEYLIREGKSATSLGWIAHLTDLDGAFIPDSAVGQDVSLTHRAYRATGIISANREATLTQLAEKRRCIDLLVDEKTDFRRKTKKNEAWSVPYRLFYMSRNLEHALHGIVDDLSQDEKDDFASDFASANLDPAMFRRSLEQAAQRHGDMPDWKASWEYARDRSTCHSLESGSNLKWISDFVASCSAMSVRA</sequence>
<protein>
    <submittedName>
        <fullName evidence="1">Uncharacterized protein</fullName>
    </submittedName>
</protein>
<evidence type="ECO:0000313" key="2">
    <source>
        <dbReference type="Proteomes" id="UP000469194"/>
    </source>
</evidence>
<organism evidence="1 2">
    <name type="scientific">Bifidobacterium aerophilum</name>
    <dbReference type="NCBI Taxonomy" id="1798155"/>
    <lineage>
        <taxon>Bacteria</taxon>
        <taxon>Bacillati</taxon>
        <taxon>Actinomycetota</taxon>
        <taxon>Actinomycetes</taxon>
        <taxon>Bifidobacteriales</taxon>
        <taxon>Bifidobacteriaceae</taxon>
        <taxon>Bifidobacterium</taxon>
    </lineage>
</organism>
<keyword evidence="2" id="KW-1185">Reference proteome</keyword>
<reference evidence="1 2" key="1">
    <citation type="submission" date="2019-10" db="EMBL/GenBank/DDBJ databases">
        <title>Bifidobacterium from non-human primates.</title>
        <authorList>
            <person name="Modesto M."/>
        </authorList>
    </citation>
    <scope>NUCLEOTIDE SEQUENCE [LARGE SCALE GENOMIC DNA]</scope>
    <source>
        <strain evidence="1 2">TRE17</strain>
    </source>
</reference>
<comment type="caution">
    <text evidence="1">The sequence shown here is derived from an EMBL/GenBank/DDBJ whole genome shotgun (WGS) entry which is preliminary data.</text>
</comment>
<dbReference type="EMBL" id="WHZW01000009">
    <property type="protein sequence ID" value="NEG89473.1"/>
    <property type="molecule type" value="Genomic_DNA"/>
</dbReference>